<protein>
    <submittedName>
        <fullName evidence="12">Mechanosensitive ion channel</fullName>
    </submittedName>
</protein>
<dbReference type="InterPro" id="IPR049142">
    <property type="entry name" value="MS_channel_1st"/>
</dbReference>
<keyword evidence="13" id="KW-1185">Reference proteome</keyword>
<dbReference type="GO" id="GO:0005886">
    <property type="term" value="C:plasma membrane"/>
    <property type="evidence" value="ECO:0007669"/>
    <property type="project" value="UniProtKB-SubCell"/>
</dbReference>
<dbReference type="SUPFAM" id="SSF82861">
    <property type="entry name" value="Mechanosensitive channel protein MscS (YggB), transmembrane region"/>
    <property type="match status" value="1"/>
</dbReference>
<keyword evidence="4 8" id="KW-0812">Transmembrane</keyword>
<dbReference type="InterPro" id="IPR011066">
    <property type="entry name" value="MscS_channel_C_sf"/>
</dbReference>
<keyword evidence="3" id="KW-1003">Cell membrane</keyword>
<reference evidence="12 13" key="1">
    <citation type="journal article" date="2019" name="Microorganisms">
        <title>Paenibacillus lutrae sp. nov., A Chitinolytic Species Isolated from A River Otter in Castril Natural Park, Granada, Spain.</title>
        <authorList>
            <person name="Rodriguez M."/>
            <person name="Reina J.C."/>
            <person name="Bejar V."/>
            <person name="Llamas I."/>
        </authorList>
    </citation>
    <scope>NUCLEOTIDE SEQUENCE [LARGE SCALE GENOMIC DNA]</scope>
    <source>
        <strain evidence="12 13">N10</strain>
    </source>
</reference>
<dbReference type="InterPro" id="IPR010920">
    <property type="entry name" value="LSM_dom_sf"/>
</dbReference>
<evidence type="ECO:0000313" key="13">
    <source>
        <dbReference type="Proteomes" id="UP000490800"/>
    </source>
</evidence>
<evidence type="ECO:0000256" key="2">
    <source>
        <dbReference type="ARBA" id="ARBA00008017"/>
    </source>
</evidence>
<dbReference type="RefSeq" id="WP_157336579.1">
    <property type="nucleotide sequence ID" value="NZ_RHLK01000007.1"/>
</dbReference>
<dbReference type="Gene3D" id="3.30.70.100">
    <property type="match status" value="1"/>
</dbReference>
<dbReference type="Gene3D" id="1.10.287.1260">
    <property type="match status" value="1"/>
</dbReference>
<dbReference type="Pfam" id="PF21088">
    <property type="entry name" value="MS_channel_1st"/>
    <property type="match status" value="1"/>
</dbReference>
<dbReference type="SUPFAM" id="SSF82689">
    <property type="entry name" value="Mechanosensitive channel protein MscS (YggB), C-terminal domain"/>
    <property type="match status" value="1"/>
</dbReference>
<dbReference type="PANTHER" id="PTHR30460:SF0">
    <property type="entry name" value="MODERATE CONDUCTANCE MECHANOSENSITIVE CHANNEL YBIO"/>
    <property type="match status" value="1"/>
</dbReference>
<dbReference type="Pfam" id="PF21082">
    <property type="entry name" value="MS_channel_3rd"/>
    <property type="match status" value="1"/>
</dbReference>
<evidence type="ECO:0000256" key="8">
    <source>
        <dbReference type="SAM" id="Phobius"/>
    </source>
</evidence>
<name>A0A7X3FK05_9BACL</name>
<gene>
    <name evidence="12" type="ORF">EDM21_14670</name>
</gene>
<evidence type="ECO:0000256" key="4">
    <source>
        <dbReference type="ARBA" id="ARBA00022692"/>
    </source>
</evidence>
<dbReference type="InterPro" id="IPR023408">
    <property type="entry name" value="MscS_beta-dom_sf"/>
</dbReference>
<evidence type="ECO:0000256" key="3">
    <source>
        <dbReference type="ARBA" id="ARBA00022475"/>
    </source>
</evidence>
<keyword evidence="5 8" id="KW-1133">Transmembrane helix</keyword>
<evidence type="ECO:0000313" key="12">
    <source>
        <dbReference type="EMBL" id="MVP00752.1"/>
    </source>
</evidence>
<comment type="caution">
    <text evidence="12">The sequence shown here is derived from an EMBL/GenBank/DDBJ whole genome shotgun (WGS) entry which is preliminary data.</text>
</comment>
<dbReference type="Proteomes" id="UP000490800">
    <property type="component" value="Unassembled WGS sequence"/>
</dbReference>
<accession>A0A7X3FK05</accession>
<evidence type="ECO:0000256" key="1">
    <source>
        <dbReference type="ARBA" id="ARBA00004651"/>
    </source>
</evidence>
<dbReference type="AlphaFoldDB" id="A0A7X3FK05"/>
<sequence>MVSMWHKVAVVNELEQTQQNVTNFLDDLKKYLFDSQQLVSYGMTLIGIILIYVLSRFIIRISSKLVIRMMQTRERSPLKFDPRRTATIGKLINNLISYVVNFITILLILGQVGINLGPILAGAGVLGLAIGFGAQSLVKDVITGFFIIFEDQFAVGDVIQVDAVRGTVEQIGIRVTRLRSWTGEVHFIPNGNIKQVTNFSINNSLAIVDISIAYESDIDKTVEILQKTVDEIAGTNDNIVSEPKVLGIQSLGQSEVVIRTIAECKPNAQVDVQRLLFAQFKKQLDANGIEIPYPKTVTYFKGERGAI</sequence>
<feature type="domain" description="Mechanosensitive ion channel MscS" evidence="9">
    <location>
        <begin position="137"/>
        <end position="200"/>
    </location>
</feature>
<evidence type="ECO:0000259" key="10">
    <source>
        <dbReference type="Pfam" id="PF21082"/>
    </source>
</evidence>
<dbReference type="InterPro" id="IPR045276">
    <property type="entry name" value="YbiO_bact"/>
</dbReference>
<comment type="function">
    <text evidence="7">May play a role in resistance to osmotic downshock.</text>
</comment>
<dbReference type="GO" id="GO:0008381">
    <property type="term" value="F:mechanosensitive monoatomic ion channel activity"/>
    <property type="evidence" value="ECO:0007669"/>
    <property type="project" value="InterPro"/>
</dbReference>
<dbReference type="SUPFAM" id="SSF50182">
    <property type="entry name" value="Sm-like ribonucleoproteins"/>
    <property type="match status" value="1"/>
</dbReference>
<keyword evidence="6 8" id="KW-0472">Membrane</keyword>
<feature type="transmembrane region" description="Helical" evidence="8">
    <location>
        <begin position="91"/>
        <end position="113"/>
    </location>
</feature>
<evidence type="ECO:0000256" key="7">
    <source>
        <dbReference type="ARBA" id="ARBA00059688"/>
    </source>
</evidence>
<dbReference type="InterPro" id="IPR049278">
    <property type="entry name" value="MS_channel_C"/>
</dbReference>
<feature type="domain" description="Mechanosensitive ion channel transmembrane helices 2/3" evidence="11">
    <location>
        <begin position="94"/>
        <end position="135"/>
    </location>
</feature>
<dbReference type="Gene3D" id="2.30.30.60">
    <property type="match status" value="1"/>
</dbReference>
<dbReference type="Pfam" id="PF00924">
    <property type="entry name" value="MS_channel_2nd"/>
    <property type="match status" value="1"/>
</dbReference>
<evidence type="ECO:0000259" key="11">
    <source>
        <dbReference type="Pfam" id="PF21088"/>
    </source>
</evidence>
<proteinExistence type="inferred from homology"/>
<dbReference type="EMBL" id="RHLK01000007">
    <property type="protein sequence ID" value="MVP00752.1"/>
    <property type="molecule type" value="Genomic_DNA"/>
</dbReference>
<dbReference type="InterPro" id="IPR011014">
    <property type="entry name" value="MscS_channel_TM-2"/>
</dbReference>
<dbReference type="InterPro" id="IPR006685">
    <property type="entry name" value="MscS_channel_2nd"/>
</dbReference>
<evidence type="ECO:0000256" key="6">
    <source>
        <dbReference type="ARBA" id="ARBA00023136"/>
    </source>
</evidence>
<comment type="similarity">
    <text evidence="2">Belongs to the MscS (TC 1.A.23) family.</text>
</comment>
<dbReference type="OrthoDB" id="9809206at2"/>
<feature type="transmembrane region" description="Helical" evidence="8">
    <location>
        <begin position="38"/>
        <end position="59"/>
    </location>
</feature>
<feature type="domain" description="Mechanosensitive ion channel MscS C-terminal" evidence="10">
    <location>
        <begin position="208"/>
        <end position="291"/>
    </location>
</feature>
<evidence type="ECO:0000259" key="9">
    <source>
        <dbReference type="Pfam" id="PF00924"/>
    </source>
</evidence>
<dbReference type="FunFam" id="2.30.30.60:FF:000001">
    <property type="entry name" value="MscS Mechanosensitive ion channel"/>
    <property type="match status" value="1"/>
</dbReference>
<dbReference type="FunFam" id="1.10.287.1260:FF:000005">
    <property type="entry name" value="Mechanosensitive ion channel family protein"/>
    <property type="match status" value="1"/>
</dbReference>
<comment type="subcellular location">
    <subcellularLocation>
        <location evidence="1">Cell membrane</location>
        <topology evidence="1">Multi-pass membrane protein</topology>
    </subcellularLocation>
</comment>
<feature type="transmembrane region" description="Helical" evidence="8">
    <location>
        <begin position="119"/>
        <end position="138"/>
    </location>
</feature>
<evidence type="ECO:0000256" key="5">
    <source>
        <dbReference type="ARBA" id="ARBA00022989"/>
    </source>
</evidence>
<organism evidence="12 13">
    <name type="scientific">Paenibacillus lutrae</name>
    <dbReference type="NCBI Taxonomy" id="2078573"/>
    <lineage>
        <taxon>Bacteria</taxon>
        <taxon>Bacillati</taxon>
        <taxon>Bacillota</taxon>
        <taxon>Bacilli</taxon>
        <taxon>Bacillales</taxon>
        <taxon>Paenibacillaceae</taxon>
        <taxon>Paenibacillus</taxon>
    </lineage>
</organism>
<dbReference type="PANTHER" id="PTHR30460">
    <property type="entry name" value="MODERATE CONDUCTANCE MECHANOSENSITIVE CHANNEL YBIO"/>
    <property type="match status" value="1"/>
</dbReference>